<organism evidence="2">
    <name type="scientific">viral metagenome</name>
    <dbReference type="NCBI Taxonomy" id="1070528"/>
    <lineage>
        <taxon>unclassified sequences</taxon>
        <taxon>metagenomes</taxon>
        <taxon>organismal metagenomes</taxon>
    </lineage>
</organism>
<proteinExistence type="predicted"/>
<keyword evidence="1" id="KW-1133">Transmembrane helix</keyword>
<keyword evidence="1" id="KW-0472">Membrane</keyword>
<dbReference type="AlphaFoldDB" id="A0A6C0LLA7"/>
<keyword evidence="1" id="KW-0812">Transmembrane</keyword>
<name>A0A6C0LLA7_9ZZZZ</name>
<evidence type="ECO:0000313" key="2">
    <source>
        <dbReference type="EMBL" id="QHU31333.1"/>
    </source>
</evidence>
<protein>
    <submittedName>
        <fullName evidence="2">Uncharacterized protein</fullName>
    </submittedName>
</protein>
<sequence>MDKCKEITFCAKELLRTHRLRVSDANKKEVVALLSNYIDLLIFNIVAVVSIICANIGVKKVILQHVHYLSKYIDKRCCKKGKAGAAKPVRMSGGAFNTAAFYGVSEPRYSVENAGRDLLTLDFTSGMARNAIPMMGGGGNGSGNNAHPHLKTPSCIKLDKIIIRKIKNVFKFFGLAVNKDAVAHLKTKYDAIVEELFESMKKAKGELTPAKVSQFINKSKIMKK</sequence>
<dbReference type="EMBL" id="MN740525">
    <property type="protein sequence ID" value="QHU31333.1"/>
    <property type="molecule type" value="Genomic_DNA"/>
</dbReference>
<evidence type="ECO:0000256" key="1">
    <source>
        <dbReference type="SAM" id="Phobius"/>
    </source>
</evidence>
<feature type="transmembrane region" description="Helical" evidence="1">
    <location>
        <begin position="37"/>
        <end position="58"/>
    </location>
</feature>
<accession>A0A6C0LLA7</accession>
<reference evidence="2" key="1">
    <citation type="journal article" date="2020" name="Nature">
        <title>Giant virus diversity and host interactions through global metagenomics.</title>
        <authorList>
            <person name="Schulz F."/>
            <person name="Roux S."/>
            <person name="Paez-Espino D."/>
            <person name="Jungbluth S."/>
            <person name="Walsh D.A."/>
            <person name="Denef V.J."/>
            <person name="McMahon K.D."/>
            <person name="Konstantinidis K.T."/>
            <person name="Eloe-Fadrosh E.A."/>
            <person name="Kyrpides N.C."/>
            <person name="Woyke T."/>
        </authorList>
    </citation>
    <scope>NUCLEOTIDE SEQUENCE</scope>
    <source>
        <strain evidence="2">GVMAG-M-3300027963-21</strain>
    </source>
</reference>